<keyword evidence="3" id="KW-1185">Reference proteome</keyword>
<dbReference type="AlphaFoldDB" id="A0A0M3JVJ8"/>
<accession>A0A0M3JVJ8</accession>
<gene>
    <name evidence="2" type="ORF">ASIM_LOCUS11719</name>
</gene>
<evidence type="ECO:0000313" key="3">
    <source>
        <dbReference type="Proteomes" id="UP000267096"/>
    </source>
</evidence>
<protein>
    <submittedName>
        <fullName evidence="4">Rab3 GTPase-activating protein catalytic subunit</fullName>
    </submittedName>
</protein>
<proteinExistence type="predicted"/>
<dbReference type="EMBL" id="UYRR01031096">
    <property type="protein sequence ID" value="VDK45649.1"/>
    <property type="molecule type" value="Genomic_DNA"/>
</dbReference>
<name>A0A0M3JVJ8_ANISI</name>
<dbReference type="Proteomes" id="UP000267096">
    <property type="component" value="Unassembled WGS sequence"/>
</dbReference>
<feature type="region of interest" description="Disordered" evidence="1">
    <location>
        <begin position="1"/>
        <end position="22"/>
    </location>
</feature>
<dbReference type="OrthoDB" id="18718at2759"/>
<reference evidence="4" key="1">
    <citation type="submission" date="2017-02" db="UniProtKB">
        <authorList>
            <consortium name="WormBaseParasite"/>
        </authorList>
    </citation>
    <scope>IDENTIFICATION</scope>
</reference>
<organism evidence="4">
    <name type="scientific">Anisakis simplex</name>
    <name type="common">Herring worm</name>
    <dbReference type="NCBI Taxonomy" id="6269"/>
    <lineage>
        <taxon>Eukaryota</taxon>
        <taxon>Metazoa</taxon>
        <taxon>Ecdysozoa</taxon>
        <taxon>Nematoda</taxon>
        <taxon>Chromadorea</taxon>
        <taxon>Rhabditida</taxon>
        <taxon>Spirurina</taxon>
        <taxon>Ascaridomorpha</taxon>
        <taxon>Ascaridoidea</taxon>
        <taxon>Anisakidae</taxon>
        <taxon>Anisakis</taxon>
        <taxon>Anisakis simplex complex</taxon>
    </lineage>
</organism>
<reference evidence="2 3" key="2">
    <citation type="submission" date="2018-11" db="EMBL/GenBank/DDBJ databases">
        <authorList>
            <consortium name="Pathogen Informatics"/>
        </authorList>
    </citation>
    <scope>NUCLEOTIDE SEQUENCE [LARGE SCALE GENOMIC DNA]</scope>
</reference>
<evidence type="ECO:0000313" key="4">
    <source>
        <dbReference type="WBParaSite" id="ASIM_0001225301-mRNA-1"/>
    </source>
</evidence>
<dbReference type="WBParaSite" id="ASIM_0001225301-mRNA-1">
    <property type="protein sequence ID" value="ASIM_0001225301-mRNA-1"/>
    <property type="gene ID" value="ASIM_0001225301"/>
</dbReference>
<sequence>MASSSCVTTAQSHDSDTDVSTQPNDVDIVRMIQLSEGRLPSSKDKNCWDLHSQAQLAVSEDVIQKLRHSNEQMTIIFDELSIWNRLPLRFWLRSAAASIFTHEPLYRLWDKICSCTAEGVISILKTILVSFLCEIGPRIAANQKTKEKCPSEVRLTVEMENMIITRSIETVSGSGRLTARKCD</sequence>
<evidence type="ECO:0000313" key="2">
    <source>
        <dbReference type="EMBL" id="VDK45649.1"/>
    </source>
</evidence>
<evidence type="ECO:0000256" key="1">
    <source>
        <dbReference type="SAM" id="MobiDB-lite"/>
    </source>
</evidence>